<name>A0ABW5YQQ9_9FLAO</name>
<dbReference type="PROSITE" id="PS00862">
    <property type="entry name" value="OX2_COVAL_FAD"/>
    <property type="match status" value="1"/>
</dbReference>
<keyword evidence="5" id="KW-0560">Oxidoreductase</keyword>
<dbReference type="Gene3D" id="3.30.465.10">
    <property type="match status" value="1"/>
</dbReference>
<dbReference type="InterPro" id="IPR006094">
    <property type="entry name" value="Oxid_FAD_bind_N"/>
</dbReference>
<dbReference type="InterPro" id="IPR012951">
    <property type="entry name" value="BBE"/>
</dbReference>
<dbReference type="EMBL" id="JBHUPC010000017">
    <property type="protein sequence ID" value="MFD2892734.1"/>
    <property type="molecule type" value="Genomic_DNA"/>
</dbReference>
<keyword evidence="4" id="KW-0274">FAD</keyword>
<keyword evidence="3" id="KW-0285">Flavoprotein</keyword>
<dbReference type="PROSITE" id="PS51387">
    <property type="entry name" value="FAD_PCMH"/>
    <property type="match status" value="1"/>
</dbReference>
<dbReference type="PANTHER" id="PTHR42973">
    <property type="entry name" value="BINDING OXIDOREDUCTASE, PUTATIVE (AFU_ORTHOLOGUE AFUA_1G17690)-RELATED"/>
    <property type="match status" value="1"/>
</dbReference>
<dbReference type="SUPFAM" id="SSF56176">
    <property type="entry name" value="FAD-binding/transporter-associated domain-like"/>
    <property type="match status" value="1"/>
</dbReference>
<evidence type="ECO:0000256" key="2">
    <source>
        <dbReference type="ARBA" id="ARBA00005466"/>
    </source>
</evidence>
<comment type="caution">
    <text evidence="7">The sequence shown here is derived from an EMBL/GenBank/DDBJ whole genome shotgun (WGS) entry which is preliminary data.</text>
</comment>
<dbReference type="Gene3D" id="3.40.462.20">
    <property type="match status" value="1"/>
</dbReference>
<keyword evidence="8" id="KW-1185">Reference proteome</keyword>
<dbReference type="InterPro" id="IPR016167">
    <property type="entry name" value="FAD-bd_PCMH_sub1"/>
</dbReference>
<comment type="cofactor">
    <cofactor evidence="1">
        <name>FAD</name>
        <dbReference type="ChEBI" id="CHEBI:57692"/>
    </cofactor>
</comment>
<dbReference type="InterPro" id="IPR006093">
    <property type="entry name" value="Oxy_OxRdtase_FAD_BS"/>
</dbReference>
<dbReference type="RefSeq" id="WP_379812448.1">
    <property type="nucleotide sequence ID" value="NZ_JBHUPC010000017.1"/>
</dbReference>
<evidence type="ECO:0000313" key="8">
    <source>
        <dbReference type="Proteomes" id="UP001597534"/>
    </source>
</evidence>
<dbReference type="InterPro" id="IPR036318">
    <property type="entry name" value="FAD-bd_PCMH-like_sf"/>
</dbReference>
<protein>
    <submittedName>
        <fullName evidence="7">FAD-binding oxidoreductase</fullName>
    </submittedName>
</protein>
<organism evidence="7 8">
    <name type="scientific">Flavobacterium chuncheonense</name>
    <dbReference type="NCBI Taxonomy" id="2026653"/>
    <lineage>
        <taxon>Bacteria</taxon>
        <taxon>Pseudomonadati</taxon>
        <taxon>Bacteroidota</taxon>
        <taxon>Flavobacteriia</taxon>
        <taxon>Flavobacteriales</taxon>
        <taxon>Flavobacteriaceae</taxon>
        <taxon>Flavobacterium</taxon>
    </lineage>
</organism>
<dbReference type="InterPro" id="IPR016166">
    <property type="entry name" value="FAD-bd_PCMH"/>
</dbReference>
<comment type="similarity">
    <text evidence="2">Belongs to the oxygen-dependent FAD-linked oxidoreductase family.</text>
</comment>
<feature type="domain" description="FAD-binding PCMH-type" evidence="6">
    <location>
        <begin position="36"/>
        <end position="206"/>
    </location>
</feature>
<evidence type="ECO:0000313" key="7">
    <source>
        <dbReference type="EMBL" id="MFD2892734.1"/>
    </source>
</evidence>
<dbReference type="Pfam" id="PF08031">
    <property type="entry name" value="BBE"/>
    <property type="match status" value="1"/>
</dbReference>
<evidence type="ECO:0000256" key="4">
    <source>
        <dbReference type="ARBA" id="ARBA00022827"/>
    </source>
</evidence>
<sequence length="459" mass="50850">MTKFTAEDFKSHFEGHIITPADERYDAARSIWNAMFDKKPALITQCKTTQDVVEAVNFARENDLLLAVKGGGHNSAGTGSCDNGLVIDLSLMQGIKVDPENQKITVQGGCLLSAIDAEAQKFGQAVSSGIISHTGVGGLTLGGGFGWISRKYGFSIDNLLEAEIVTAEGKIVKANATENPDLFWAIRGGGGNFGVVTSFTFKTASIGQQVYSGPIIKSFDNAKAYLQFHRDYVRNMSDDMTIWLVVRHAPPLPFLDAQHHGKLVVIVPFVWLGDEEEGKKLMQPIRDFGETLGDGSAMHPWTAWQSAFDGLVTHGARNYWKSHHLKSLSDACIDSIIEYGNSLPTAECEIFIPHMEGAPSRIASDATAFSFRQTPFLLNIHTRWREESDDERAIEWAKNFHKATEPFAQGVYVNFLSAEGDNRVKQAYTPEVWEKLVNCKKKWDPQNLFRVNQNISPFS</sequence>
<dbReference type="Proteomes" id="UP001597534">
    <property type="component" value="Unassembled WGS sequence"/>
</dbReference>
<gene>
    <name evidence="7" type="ORF">ACFS5J_12000</name>
</gene>
<evidence type="ECO:0000259" key="6">
    <source>
        <dbReference type="PROSITE" id="PS51387"/>
    </source>
</evidence>
<dbReference type="PANTHER" id="PTHR42973:SF39">
    <property type="entry name" value="FAD-BINDING PCMH-TYPE DOMAIN-CONTAINING PROTEIN"/>
    <property type="match status" value="1"/>
</dbReference>
<evidence type="ECO:0000256" key="3">
    <source>
        <dbReference type="ARBA" id="ARBA00022630"/>
    </source>
</evidence>
<dbReference type="InterPro" id="IPR016169">
    <property type="entry name" value="FAD-bd_PCMH_sub2"/>
</dbReference>
<accession>A0ABW5YQQ9</accession>
<proteinExistence type="inferred from homology"/>
<reference evidence="8" key="1">
    <citation type="journal article" date="2019" name="Int. J. Syst. Evol. Microbiol.">
        <title>The Global Catalogue of Microorganisms (GCM) 10K type strain sequencing project: providing services to taxonomists for standard genome sequencing and annotation.</title>
        <authorList>
            <consortium name="The Broad Institute Genomics Platform"/>
            <consortium name="The Broad Institute Genome Sequencing Center for Infectious Disease"/>
            <person name="Wu L."/>
            <person name="Ma J."/>
        </authorList>
    </citation>
    <scope>NUCLEOTIDE SEQUENCE [LARGE SCALE GENOMIC DNA]</scope>
    <source>
        <strain evidence="8">KCTC 22671</strain>
    </source>
</reference>
<evidence type="ECO:0000256" key="1">
    <source>
        <dbReference type="ARBA" id="ARBA00001974"/>
    </source>
</evidence>
<dbReference type="Pfam" id="PF01565">
    <property type="entry name" value="FAD_binding_4"/>
    <property type="match status" value="1"/>
</dbReference>
<dbReference type="Gene3D" id="3.30.43.10">
    <property type="entry name" value="Uridine Diphospho-n-acetylenolpyruvylglucosamine Reductase, domain 2"/>
    <property type="match status" value="1"/>
</dbReference>
<evidence type="ECO:0000256" key="5">
    <source>
        <dbReference type="ARBA" id="ARBA00023002"/>
    </source>
</evidence>
<dbReference type="InterPro" id="IPR050416">
    <property type="entry name" value="FAD-linked_Oxidoreductase"/>
</dbReference>